<feature type="domain" description="Blue (type 1) copper" evidence="6">
    <location>
        <begin position="29"/>
        <end position="154"/>
    </location>
</feature>
<dbReference type="SUPFAM" id="SSF49503">
    <property type="entry name" value="Cupredoxins"/>
    <property type="match status" value="1"/>
</dbReference>
<name>A0A0A0F633_9GAMM</name>
<dbReference type="STRING" id="913325.N799_13160"/>
<proteinExistence type="predicted"/>
<keyword evidence="1 5" id="KW-0813">Transport</keyword>
<dbReference type="Pfam" id="PF00127">
    <property type="entry name" value="Copper-bind"/>
    <property type="match status" value="1"/>
</dbReference>
<dbReference type="eggNOG" id="COG3241">
    <property type="taxonomic scope" value="Bacteria"/>
</dbReference>
<keyword evidence="5" id="KW-0732">Signal</keyword>
<protein>
    <recommendedName>
        <fullName evidence="5">Azurin</fullName>
    </recommendedName>
</protein>
<feature type="chain" id="PRO_5006513548" description="Azurin" evidence="5">
    <location>
        <begin position="28"/>
        <end position="156"/>
    </location>
</feature>
<keyword evidence="5" id="KW-0574">Periplasm</keyword>
<dbReference type="PROSITE" id="PS00196">
    <property type="entry name" value="COPPER_BLUE"/>
    <property type="match status" value="1"/>
</dbReference>
<dbReference type="InterPro" id="IPR014068">
    <property type="entry name" value="Azurin"/>
</dbReference>
<keyword evidence="2 5" id="KW-0479">Metal-binding</keyword>
<evidence type="ECO:0000256" key="5">
    <source>
        <dbReference type="RuleBase" id="RU363017"/>
    </source>
</evidence>
<dbReference type="InterPro" id="IPR050845">
    <property type="entry name" value="Cu-binding_ET"/>
</dbReference>
<dbReference type="EMBL" id="AVPT01000008">
    <property type="protein sequence ID" value="KGM56817.1"/>
    <property type="molecule type" value="Genomic_DNA"/>
</dbReference>
<evidence type="ECO:0000256" key="3">
    <source>
        <dbReference type="ARBA" id="ARBA00022982"/>
    </source>
</evidence>
<feature type="signal peptide" evidence="5">
    <location>
        <begin position="1"/>
        <end position="27"/>
    </location>
</feature>
<keyword evidence="4 5" id="KW-0186">Copper</keyword>
<comment type="caution">
    <text evidence="7">The sequence shown here is derived from an EMBL/GenBank/DDBJ whole genome shotgun (WGS) entry which is preliminary data.</text>
</comment>
<comment type="subcellular location">
    <subcellularLocation>
        <location evidence="5">Periplasm</location>
    </subcellularLocation>
</comment>
<accession>A0A0A0F633</accession>
<dbReference type="RefSeq" id="WP_152597840.1">
    <property type="nucleotide sequence ID" value="NZ_AVPT01000008.1"/>
</dbReference>
<dbReference type="GO" id="GO:0009055">
    <property type="term" value="F:electron transfer activity"/>
    <property type="evidence" value="ECO:0007669"/>
    <property type="project" value="InterPro"/>
</dbReference>
<dbReference type="PANTHER" id="PTHR38439:SF2">
    <property type="entry name" value="OUTER MEMBRANE PROTEIN H.8"/>
    <property type="match status" value="1"/>
</dbReference>
<evidence type="ECO:0000313" key="8">
    <source>
        <dbReference type="Proteomes" id="UP000029989"/>
    </source>
</evidence>
<comment type="function">
    <text evidence="5">Transfers electrons from cytochrome c551 to cytochrome oxidase.</text>
</comment>
<reference evidence="7 8" key="1">
    <citation type="journal article" date="2015" name="Stand. Genomic Sci.">
        <title>Genomic information of the arsenic-resistant bacterium Lysobacter arseniciresistens type strain ZS79(T) and comparison of Lysobacter draft genomes.</title>
        <authorList>
            <person name="Liu L."/>
            <person name="Zhang S."/>
            <person name="Luo M."/>
            <person name="Wang G."/>
        </authorList>
    </citation>
    <scope>NUCLEOTIDE SEQUENCE [LARGE SCALE GENOMIC DNA]</scope>
    <source>
        <strain evidence="7 8">ZS79</strain>
    </source>
</reference>
<gene>
    <name evidence="7" type="ORF">N799_13160</name>
</gene>
<evidence type="ECO:0000256" key="4">
    <source>
        <dbReference type="ARBA" id="ARBA00023008"/>
    </source>
</evidence>
<dbReference type="InterPro" id="IPR000923">
    <property type="entry name" value="BlueCu_1"/>
</dbReference>
<evidence type="ECO:0000313" key="7">
    <source>
        <dbReference type="EMBL" id="KGM56817.1"/>
    </source>
</evidence>
<keyword evidence="8" id="KW-1185">Reference proteome</keyword>
<dbReference type="GO" id="GO:0005507">
    <property type="term" value="F:copper ion binding"/>
    <property type="evidence" value="ECO:0007669"/>
    <property type="project" value="UniProtKB-UniRule"/>
</dbReference>
<dbReference type="CDD" id="cd13922">
    <property type="entry name" value="Azurin"/>
    <property type="match status" value="1"/>
</dbReference>
<dbReference type="Proteomes" id="UP000029989">
    <property type="component" value="Unassembled WGS sequence"/>
</dbReference>
<dbReference type="InterPro" id="IPR008972">
    <property type="entry name" value="Cupredoxin"/>
</dbReference>
<dbReference type="NCBIfam" id="TIGR02695">
    <property type="entry name" value="azurin"/>
    <property type="match status" value="1"/>
</dbReference>
<evidence type="ECO:0000256" key="2">
    <source>
        <dbReference type="ARBA" id="ARBA00022723"/>
    </source>
</evidence>
<organism evidence="7 8">
    <name type="scientific">Lysobacter arseniciresistens ZS79</name>
    <dbReference type="NCBI Taxonomy" id="913325"/>
    <lineage>
        <taxon>Bacteria</taxon>
        <taxon>Pseudomonadati</taxon>
        <taxon>Pseudomonadota</taxon>
        <taxon>Gammaproteobacteria</taxon>
        <taxon>Lysobacterales</taxon>
        <taxon>Lysobacteraceae</taxon>
        <taxon>Novilysobacter</taxon>
    </lineage>
</organism>
<sequence length="156" mass="15802">MIRKLSLAAVLGAVAVPAMLLSAPAMAADCSATVESTDAMKFTTSSLVVPKSCKDFTVTLKHTGKLPKTVMGHNFVVGKASDIAGINTDGMKAGAAANYVKAGDARVIAASKVVGGGESTTVNIPVAKLKAGEQYNFVCTFPGHSSIMKGTLTLGG</sequence>
<dbReference type="PANTHER" id="PTHR38439">
    <property type="entry name" value="AURACYANIN-B"/>
    <property type="match status" value="1"/>
</dbReference>
<evidence type="ECO:0000259" key="6">
    <source>
        <dbReference type="Pfam" id="PF00127"/>
    </source>
</evidence>
<dbReference type="InterPro" id="IPR028871">
    <property type="entry name" value="BlueCu_1_BS"/>
</dbReference>
<dbReference type="AlphaFoldDB" id="A0A0A0F633"/>
<evidence type="ECO:0000256" key="1">
    <source>
        <dbReference type="ARBA" id="ARBA00022448"/>
    </source>
</evidence>
<keyword evidence="3 5" id="KW-0249">Electron transport</keyword>
<dbReference type="GO" id="GO:0042597">
    <property type="term" value="C:periplasmic space"/>
    <property type="evidence" value="ECO:0007669"/>
    <property type="project" value="UniProtKB-SubCell"/>
</dbReference>
<dbReference type="Gene3D" id="2.60.40.420">
    <property type="entry name" value="Cupredoxins - blue copper proteins"/>
    <property type="match status" value="1"/>
</dbReference>
<dbReference type="OrthoDB" id="9814063at2"/>